<sequence>MLLGGLGWGRPAYRINTCLPGVVDRVSVPSVASIDHQWGSPLSPRYDSGRMAHARHWVSCAGSIWSHSFF</sequence>
<evidence type="ECO:0000313" key="1">
    <source>
        <dbReference type="Proteomes" id="UP000046392"/>
    </source>
</evidence>
<dbReference type="WBParaSite" id="SPAL_0001573750.1">
    <property type="protein sequence ID" value="SPAL_0001573750.1"/>
    <property type="gene ID" value="SPAL_0001573750"/>
</dbReference>
<reference evidence="2" key="1">
    <citation type="submission" date="2017-02" db="UniProtKB">
        <authorList>
            <consortium name="WormBaseParasite"/>
        </authorList>
    </citation>
    <scope>IDENTIFICATION</scope>
</reference>
<accession>A0A0N5CCZ0</accession>
<evidence type="ECO:0000313" key="2">
    <source>
        <dbReference type="WBParaSite" id="SPAL_0001573750.1"/>
    </source>
</evidence>
<dbReference type="Proteomes" id="UP000046392">
    <property type="component" value="Unplaced"/>
</dbReference>
<name>A0A0N5CCZ0_STREA</name>
<protein>
    <submittedName>
        <fullName evidence="2">Secreted protein</fullName>
    </submittedName>
</protein>
<dbReference type="AlphaFoldDB" id="A0A0N5CCZ0"/>
<organism evidence="1 2">
    <name type="scientific">Strongyloides papillosus</name>
    <name type="common">Intestinal threadworm</name>
    <dbReference type="NCBI Taxonomy" id="174720"/>
    <lineage>
        <taxon>Eukaryota</taxon>
        <taxon>Metazoa</taxon>
        <taxon>Ecdysozoa</taxon>
        <taxon>Nematoda</taxon>
        <taxon>Chromadorea</taxon>
        <taxon>Rhabditida</taxon>
        <taxon>Tylenchina</taxon>
        <taxon>Panagrolaimomorpha</taxon>
        <taxon>Strongyloidoidea</taxon>
        <taxon>Strongyloididae</taxon>
        <taxon>Strongyloides</taxon>
    </lineage>
</organism>
<keyword evidence="1" id="KW-1185">Reference proteome</keyword>
<proteinExistence type="predicted"/>